<dbReference type="Pfam" id="PF20056">
    <property type="entry name" value="DUF6455"/>
    <property type="match status" value="1"/>
</dbReference>
<accession>A0ABT4VYN3</accession>
<name>A0ABT4VYN3_9RHOB</name>
<proteinExistence type="predicted"/>
<dbReference type="RefSeq" id="WP_271053020.1">
    <property type="nucleotide sequence ID" value="NZ_JAQIIO010000002.1"/>
</dbReference>
<organism evidence="2 3">
    <name type="scientific">Aliiroseovarius salicola</name>
    <dbReference type="NCBI Taxonomy" id="3009082"/>
    <lineage>
        <taxon>Bacteria</taxon>
        <taxon>Pseudomonadati</taxon>
        <taxon>Pseudomonadota</taxon>
        <taxon>Alphaproteobacteria</taxon>
        <taxon>Rhodobacterales</taxon>
        <taxon>Paracoccaceae</taxon>
        <taxon>Aliiroseovarius</taxon>
    </lineage>
</organism>
<sequence>MKDIVRQGFAFHAKLVERMAAKLGLDMTEEVEAGRMSFTGLDDAVHRCMNCSDPEGCQLWLDNHEGGAHDAPEICQNRKLFKRLG</sequence>
<evidence type="ECO:0000313" key="2">
    <source>
        <dbReference type="EMBL" id="MDA5093321.1"/>
    </source>
</evidence>
<feature type="domain" description="DUF6455" evidence="1">
    <location>
        <begin position="10"/>
        <end position="84"/>
    </location>
</feature>
<evidence type="ECO:0000259" key="1">
    <source>
        <dbReference type="Pfam" id="PF20056"/>
    </source>
</evidence>
<evidence type="ECO:0000313" key="3">
    <source>
        <dbReference type="Proteomes" id="UP001528040"/>
    </source>
</evidence>
<dbReference type="Proteomes" id="UP001528040">
    <property type="component" value="Unassembled WGS sequence"/>
</dbReference>
<keyword evidence="3" id="KW-1185">Reference proteome</keyword>
<comment type="caution">
    <text evidence="2">The sequence shown here is derived from an EMBL/GenBank/DDBJ whole genome shotgun (WGS) entry which is preliminary data.</text>
</comment>
<reference evidence="2 3" key="1">
    <citation type="submission" date="2023-01" db="EMBL/GenBank/DDBJ databases">
        <authorList>
            <person name="Yoon J.-W."/>
        </authorList>
    </citation>
    <scope>NUCLEOTIDE SEQUENCE [LARGE SCALE GENOMIC DNA]</scope>
    <source>
        <strain evidence="2 3">KMU-50</strain>
    </source>
</reference>
<dbReference type="EMBL" id="JAQIIO010000002">
    <property type="protein sequence ID" value="MDA5093321.1"/>
    <property type="molecule type" value="Genomic_DNA"/>
</dbReference>
<dbReference type="InterPro" id="IPR045601">
    <property type="entry name" value="DUF6455"/>
</dbReference>
<gene>
    <name evidence="2" type="ORF">O2N63_04395</name>
</gene>
<protein>
    <submittedName>
        <fullName evidence="2">DUF6455 family protein</fullName>
    </submittedName>
</protein>